<keyword evidence="1" id="KW-0560">Oxidoreductase</keyword>
<dbReference type="AlphaFoldDB" id="A0A803MZT8"/>
<keyword evidence="1" id="KW-0479">Metal-binding</keyword>
<sequence>MIPMGYGEYGAASGYFPSQQPNPNIWESSNVLSEEDEANEECEDDETAALISGYMNTSTDIITGTNQKKGVFWKRVLDAYDAARESNADEISLRTISSLKGRWMRISEAVLKWCGSYDKARKRKGSGYNEDDVIQEAHKIHENSFGRFTFYEEWIQLRKWDKFRSFLDQQTFKPSVGRPHSTPLTNESVGSGSSGKRTRDEGDNSSPTTPTSVGVGDERVARAEGIKKAKSRLKGKAPSSQAFKELETFNSRLQLLGDSMNVSNEAEMKRLEIQERKEARKQRKIELEQYRINWEQLSRLEQKVNREQWEDEMIATCGLSWQLSSPPIQTPLSTPFLPEQEKIIKNRPAGQKGLTLKETRKMPYLSQVVDETLRWVTFTFVVFREAISDCMINGTFLPFGAGSRLCPGNDLAKLEISIFPTIFSLVIGWRGPIPSARCSSCLIEDQKMPA</sequence>
<dbReference type="InterPro" id="IPR036396">
    <property type="entry name" value="Cyt_P450_sf"/>
</dbReference>
<dbReference type="GO" id="GO:0020037">
    <property type="term" value="F:heme binding"/>
    <property type="evidence" value="ECO:0007669"/>
    <property type="project" value="InterPro"/>
</dbReference>
<name>A0A803MZT8_CHEQI</name>
<dbReference type="GO" id="GO:0004497">
    <property type="term" value="F:monooxygenase activity"/>
    <property type="evidence" value="ECO:0007669"/>
    <property type="project" value="UniProtKB-KW"/>
</dbReference>
<evidence type="ECO:0000256" key="2">
    <source>
        <dbReference type="SAM" id="MobiDB-lite"/>
    </source>
</evidence>
<reference evidence="3" key="1">
    <citation type="journal article" date="2017" name="Nature">
        <title>The genome of Chenopodium quinoa.</title>
        <authorList>
            <person name="Jarvis D.E."/>
            <person name="Ho Y.S."/>
            <person name="Lightfoot D.J."/>
            <person name="Schmoeckel S.M."/>
            <person name="Li B."/>
            <person name="Borm T.J.A."/>
            <person name="Ohyanagi H."/>
            <person name="Mineta K."/>
            <person name="Michell C.T."/>
            <person name="Saber N."/>
            <person name="Kharbatia N.M."/>
            <person name="Rupper R.R."/>
            <person name="Sharp A.R."/>
            <person name="Dally N."/>
            <person name="Boughton B.A."/>
            <person name="Woo Y.H."/>
            <person name="Gao G."/>
            <person name="Schijlen E.G.W.M."/>
            <person name="Guo X."/>
            <person name="Momin A.A."/>
            <person name="Negrao S."/>
            <person name="Al-Babili S."/>
            <person name="Gehring C."/>
            <person name="Roessner U."/>
            <person name="Jung C."/>
            <person name="Murphy K."/>
            <person name="Arold S.T."/>
            <person name="Gojobori T."/>
            <person name="van der Linden C.G."/>
            <person name="van Loo E.N."/>
            <person name="Jellen E.N."/>
            <person name="Maughan P.J."/>
            <person name="Tester M."/>
        </authorList>
    </citation>
    <scope>NUCLEOTIDE SEQUENCE [LARGE SCALE GENOMIC DNA]</scope>
    <source>
        <strain evidence="3">cv. PI 614886</strain>
    </source>
</reference>
<protein>
    <recommendedName>
        <fullName evidence="5">No apical meristem-associated C-terminal domain-containing protein</fullName>
    </recommendedName>
</protein>
<evidence type="ECO:0000256" key="1">
    <source>
        <dbReference type="RuleBase" id="RU000461"/>
    </source>
</evidence>
<organism evidence="3 4">
    <name type="scientific">Chenopodium quinoa</name>
    <name type="common">Quinoa</name>
    <dbReference type="NCBI Taxonomy" id="63459"/>
    <lineage>
        <taxon>Eukaryota</taxon>
        <taxon>Viridiplantae</taxon>
        <taxon>Streptophyta</taxon>
        <taxon>Embryophyta</taxon>
        <taxon>Tracheophyta</taxon>
        <taxon>Spermatophyta</taxon>
        <taxon>Magnoliopsida</taxon>
        <taxon>eudicotyledons</taxon>
        <taxon>Gunneridae</taxon>
        <taxon>Pentapetalae</taxon>
        <taxon>Caryophyllales</taxon>
        <taxon>Chenopodiaceae</taxon>
        <taxon>Chenopodioideae</taxon>
        <taxon>Atripliceae</taxon>
        <taxon>Chenopodium</taxon>
    </lineage>
</organism>
<reference evidence="3" key="2">
    <citation type="submission" date="2021-03" db="UniProtKB">
        <authorList>
            <consortium name="EnsemblPlants"/>
        </authorList>
    </citation>
    <scope>IDENTIFICATION</scope>
</reference>
<dbReference type="GO" id="GO:0016705">
    <property type="term" value="F:oxidoreductase activity, acting on paired donors, with incorporation or reduction of molecular oxygen"/>
    <property type="evidence" value="ECO:0007669"/>
    <property type="project" value="InterPro"/>
</dbReference>
<keyword evidence="1" id="KW-0503">Monooxygenase</keyword>
<dbReference type="PANTHER" id="PTHR45023">
    <property type="match status" value="1"/>
</dbReference>
<feature type="region of interest" description="Disordered" evidence="2">
    <location>
        <begin position="172"/>
        <end position="220"/>
    </location>
</feature>
<evidence type="ECO:0008006" key="5">
    <source>
        <dbReference type="Google" id="ProtNLM"/>
    </source>
</evidence>
<keyword evidence="1" id="KW-0349">Heme</keyword>
<dbReference type="Pfam" id="PF00067">
    <property type="entry name" value="p450"/>
    <property type="match status" value="1"/>
</dbReference>
<dbReference type="InterPro" id="IPR001128">
    <property type="entry name" value="Cyt_P450"/>
</dbReference>
<dbReference type="PROSITE" id="PS00086">
    <property type="entry name" value="CYTOCHROME_P450"/>
    <property type="match status" value="1"/>
</dbReference>
<dbReference type="EnsemblPlants" id="AUR62037991-RA">
    <property type="protein sequence ID" value="AUR62037991-RA:cds"/>
    <property type="gene ID" value="AUR62037991"/>
</dbReference>
<dbReference type="GO" id="GO:0005506">
    <property type="term" value="F:iron ion binding"/>
    <property type="evidence" value="ECO:0007669"/>
    <property type="project" value="InterPro"/>
</dbReference>
<dbReference type="Gene3D" id="1.10.630.10">
    <property type="entry name" value="Cytochrome P450"/>
    <property type="match status" value="2"/>
</dbReference>
<keyword evidence="4" id="KW-1185">Reference proteome</keyword>
<dbReference type="OMA" id="SSIQHEC"/>
<evidence type="ECO:0000313" key="3">
    <source>
        <dbReference type="EnsemblPlants" id="AUR62037991-RA:cds"/>
    </source>
</evidence>
<proteinExistence type="inferred from homology"/>
<dbReference type="Proteomes" id="UP000596660">
    <property type="component" value="Unplaced"/>
</dbReference>
<evidence type="ECO:0000313" key="4">
    <source>
        <dbReference type="Proteomes" id="UP000596660"/>
    </source>
</evidence>
<dbReference type="Gramene" id="AUR62037991-RA">
    <property type="protein sequence ID" value="AUR62037991-RA:cds"/>
    <property type="gene ID" value="AUR62037991"/>
</dbReference>
<dbReference type="InterPro" id="IPR017972">
    <property type="entry name" value="Cyt_P450_CS"/>
</dbReference>
<dbReference type="PANTHER" id="PTHR45023:SF4">
    <property type="entry name" value="GLYCINE-RICH PROTEIN-RELATED"/>
    <property type="match status" value="1"/>
</dbReference>
<dbReference type="SUPFAM" id="SSF48264">
    <property type="entry name" value="Cytochrome P450"/>
    <property type="match status" value="1"/>
</dbReference>
<accession>A0A803MZT8</accession>
<feature type="compositionally biased region" description="Polar residues" evidence="2">
    <location>
        <begin position="182"/>
        <end position="195"/>
    </location>
</feature>
<keyword evidence="1" id="KW-0408">Iron</keyword>
<comment type="similarity">
    <text evidence="1">Belongs to the cytochrome P450 family.</text>
</comment>